<evidence type="ECO:0000256" key="2">
    <source>
        <dbReference type="SAM" id="MobiDB-lite"/>
    </source>
</evidence>
<feature type="domain" description="BZIP" evidence="3">
    <location>
        <begin position="153"/>
        <end position="168"/>
    </location>
</feature>
<evidence type="ECO:0000313" key="6">
    <source>
        <dbReference type="Proteomes" id="UP000037696"/>
    </source>
</evidence>
<dbReference type="SUPFAM" id="SSF57959">
    <property type="entry name" value="Leucine zipper domain"/>
    <property type="match status" value="1"/>
</dbReference>
<gene>
    <name evidence="5" type="ORF">ACN38_g5116</name>
</gene>
<dbReference type="OrthoDB" id="4506474at2759"/>
<dbReference type="AlphaFoldDB" id="A0A0M9WGG8"/>
<reference evidence="5 6" key="1">
    <citation type="submission" date="2015-08" db="EMBL/GenBank/DDBJ databases">
        <title>Genome sequencing of Penicillium nordicum.</title>
        <authorList>
            <person name="Nguyen H.D."/>
            <person name="Seifert K.A."/>
        </authorList>
    </citation>
    <scope>NUCLEOTIDE SEQUENCE [LARGE SCALE GENOMIC DNA]</scope>
    <source>
        <strain evidence="5 6">DAOMC 185683</strain>
    </source>
</reference>
<protein>
    <submittedName>
        <fullName evidence="4">BZIP transcription factor</fullName>
    </submittedName>
</protein>
<evidence type="ECO:0000313" key="4">
    <source>
        <dbReference type="EMBL" id="AUS29492.1"/>
    </source>
</evidence>
<dbReference type="InterPro" id="IPR046347">
    <property type="entry name" value="bZIP_sf"/>
</dbReference>
<dbReference type="PROSITE" id="PS00036">
    <property type="entry name" value="BZIP_BASIC"/>
    <property type="match status" value="1"/>
</dbReference>
<evidence type="ECO:0000313" key="5">
    <source>
        <dbReference type="EMBL" id="KOS43942.1"/>
    </source>
</evidence>
<dbReference type="STRING" id="229535.A0A0M9WGG8"/>
<feature type="region of interest" description="Disordered" evidence="2">
    <location>
        <begin position="79"/>
        <end position="106"/>
    </location>
</feature>
<keyword evidence="1" id="KW-0175">Coiled coil</keyword>
<dbReference type="InterPro" id="IPR004827">
    <property type="entry name" value="bZIP"/>
</dbReference>
<feature type="region of interest" description="Disordered" evidence="2">
    <location>
        <begin position="118"/>
        <end position="141"/>
    </location>
</feature>
<feature type="compositionally biased region" description="Polar residues" evidence="2">
    <location>
        <begin position="121"/>
        <end position="133"/>
    </location>
</feature>
<organism evidence="5 6">
    <name type="scientific">Penicillium nordicum</name>
    <dbReference type="NCBI Taxonomy" id="229535"/>
    <lineage>
        <taxon>Eukaryota</taxon>
        <taxon>Fungi</taxon>
        <taxon>Dikarya</taxon>
        <taxon>Ascomycota</taxon>
        <taxon>Pezizomycotina</taxon>
        <taxon>Eurotiomycetes</taxon>
        <taxon>Eurotiomycetidae</taxon>
        <taxon>Eurotiales</taxon>
        <taxon>Aspergillaceae</taxon>
        <taxon>Penicillium</taxon>
    </lineage>
</organism>
<evidence type="ECO:0000256" key="1">
    <source>
        <dbReference type="SAM" id="Coils"/>
    </source>
</evidence>
<keyword evidence="6" id="KW-1185">Reference proteome</keyword>
<proteinExistence type="predicted"/>
<reference evidence="4" key="2">
    <citation type="journal article" date="2018" name="Int. J. Food Microbiol.">
        <title>Description of an orthologous cluster of ochratoxin A biosynthetic genes in Aspergillus and Penicillium species. A comparative analysis.</title>
        <authorList>
            <person name="Gil-Serna J."/>
            <person name="Garcia-Diaz M."/>
            <person name="Gonzalez-Jaen M.T."/>
            <person name="Vazquez C."/>
            <person name="Patino B."/>
        </authorList>
    </citation>
    <scope>NUCLEOTIDE SEQUENCE</scope>
</reference>
<accession>A0A0M9WGG8</accession>
<feature type="coiled-coil region" evidence="1">
    <location>
        <begin position="166"/>
        <end position="207"/>
    </location>
</feature>
<dbReference type="Proteomes" id="UP000037696">
    <property type="component" value="Unassembled WGS sequence"/>
</dbReference>
<dbReference type="GO" id="GO:0003700">
    <property type="term" value="F:DNA-binding transcription factor activity"/>
    <property type="evidence" value="ECO:0007669"/>
    <property type="project" value="InterPro"/>
</dbReference>
<evidence type="ECO:0000259" key="3">
    <source>
        <dbReference type="PROSITE" id="PS00036"/>
    </source>
</evidence>
<name>A0A0M9WGG8_9EURO</name>
<sequence length="238" mass="26493">MDDIRLSADLPVDWTDMLSQLNASGNVSGAQPSSMAPRGGFESNGVSVTPIARNNDHYPYQPSMLELNNLDRILALPYSSANNGTPGPHTPFSEPHDLSTLLPNTTSSTANQEVTDAAAQPISTGADSPSGETRPTFEKGAEVKRLRQKYHEKYKERNRLAAGKSRQKQVDLIALLEAERRDEERRRRVLEEEIQKIKKDLFAIKQELHHIRVSNCMGMMSQGARLQTLGLLAQDIFR</sequence>
<dbReference type="Gene3D" id="1.20.5.170">
    <property type="match status" value="1"/>
</dbReference>
<dbReference type="EMBL" id="LHQQ01000070">
    <property type="protein sequence ID" value="KOS43942.1"/>
    <property type="molecule type" value="Genomic_DNA"/>
</dbReference>
<dbReference type="EMBL" id="MG701895">
    <property type="protein sequence ID" value="AUS29492.1"/>
    <property type="molecule type" value="Genomic_DNA"/>
</dbReference>